<accession>A0ABV7WBD0</accession>
<keyword evidence="1" id="KW-1133">Transmembrane helix</keyword>
<name>A0ABV7WBD0_9MICO</name>
<comment type="caution">
    <text evidence="2">The sequence shown here is derived from an EMBL/GenBank/DDBJ whole genome shotgun (WGS) entry which is preliminary data.</text>
</comment>
<dbReference type="EMBL" id="JBHRWW010000001">
    <property type="protein sequence ID" value="MFC3687075.1"/>
    <property type="molecule type" value="Genomic_DNA"/>
</dbReference>
<keyword evidence="1" id="KW-0812">Transmembrane</keyword>
<evidence type="ECO:0008006" key="4">
    <source>
        <dbReference type="Google" id="ProtNLM"/>
    </source>
</evidence>
<evidence type="ECO:0000256" key="1">
    <source>
        <dbReference type="SAM" id="Phobius"/>
    </source>
</evidence>
<organism evidence="2 3">
    <name type="scientific">Aquipuribacter hungaricus</name>
    <dbReference type="NCBI Taxonomy" id="545624"/>
    <lineage>
        <taxon>Bacteria</taxon>
        <taxon>Bacillati</taxon>
        <taxon>Actinomycetota</taxon>
        <taxon>Actinomycetes</taxon>
        <taxon>Micrococcales</taxon>
        <taxon>Intrasporangiaceae</taxon>
        <taxon>Aquipuribacter</taxon>
    </lineage>
</organism>
<gene>
    <name evidence="2" type="ORF">ACFOLH_01825</name>
</gene>
<dbReference type="Proteomes" id="UP001595685">
    <property type="component" value="Unassembled WGS sequence"/>
</dbReference>
<evidence type="ECO:0000313" key="3">
    <source>
        <dbReference type="Proteomes" id="UP001595685"/>
    </source>
</evidence>
<keyword evidence="1" id="KW-0472">Membrane</keyword>
<dbReference type="RefSeq" id="WP_340289351.1">
    <property type="nucleotide sequence ID" value="NZ_JBBEOI010000007.1"/>
</dbReference>
<feature type="transmembrane region" description="Helical" evidence="1">
    <location>
        <begin position="30"/>
        <end position="48"/>
    </location>
</feature>
<feature type="transmembrane region" description="Helical" evidence="1">
    <location>
        <begin position="54"/>
        <end position="72"/>
    </location>
</feature>
<reference evidence="3" key="1">
    <citation type="journal article" date="2019" name="Int. J. Syst. Evol. Microbiol.">
        <title>The Global Catalogue of Microorganisms (GCM) 10K type strain sequencing project: providing services to taxonomists for standard genome sequencing and annotation.</title>
        <authorList>
            <consortium name="The Broad Institute Genomics Platform"/>
            <consortium name="The Broad Institute Genome Sequencing Center for Infectious Disease"/>
            <person name="Wu L."/>
            <person name="Ma J."/>
        </authorList>
    </citation>
    <scope>NUCLEOTIDE SEQUENCE [LARGE SCALE GENOMIC DNA]</scope>
    <source>
        <strain evidence="3">NCAIM B.02333</strain>
    </source>
</reference>
<keyword evidence="3" id="KW-1185">Reference proteome</keyword>
<protein>
    <recommendedName>
        <fullName evidence="4">TIGR03750 family conjugal transfer protein</fullName>
    </recommendedName>
</protein>
<proteinExistence type="predicted"/>
<evidence type="ECO:0000313" key="2">
    <source>
        <dbReference type="EMBL" id="MFC3687075.1"/>
    </source>
</evidence>
<sequence length="118" mass="13251">MLISNDDAIWRYQPRLIDLRGWTVIGQPRYSVLAIGAAVTFLVSIPLLPVFGLWPGGLYALATGFVVGYLLAPHFTAERPLISWLAYARGEVRAARHWLRCRHTARRAAPRTHVFPGD</sequence>